<comment type="caution">
    <text evidence="2">The sequence shown here is derived from an EMBL/GenBank/DDBJ whole genome shotgun (WGS) entry which is preliminary data.</text>
</comment>
<feature type="transmembrane region" description="Helical" evidence="1">
    <location>
        <begin position="12"/>
        <end position="35"/>
    </location>
</feature>
<evidence type="ECO:0008006" key="4">
    <source>
        <dbReference type="Google" id="ProtNLM"/>
    </source>
</evidence>
<organism evidence="2 3">
    <name type="scientific">Aestuariibaculum lutulentum</name>
    <dbReference type="NCBI Taxonomy" id="2920935"/>
    <lineage>
        <taxon>Bacteria</taxon>
        <taxon>Pseudomonadati</taxon>
        <taxon>Bacteroidota</taxon>
        <taxon>Flavobacteriia</taxon>
        <taxon>Flavobacteriales</taxon>
        <taxon>Flavobacteriaceae</taxon>
    </lineage>
</organism>
<sequence>MRVFEEEQRFTQTWLILLLSISAIISIIIITDGFFKGNIPLHKYVSHIILVLIACGFIFIFKLKTRIDHIGIHYQFFPFHFKMKTILWENIKQAKTRKYNALTEYGGWGLKSGGIFGKRNGLAINVSGDIGIQLILKTDKKILIGTQKQNDANIVLAMYSNKI</sequence>
<gene>
    <name evidence="2" type="ORF">MKW35_01140</name>
</gene>
<keyword evidence="1" id="KW-1133">Transmembrane helix</keyword>
<proteinExistence type="predicted"/>
<evidence type="ECO:0000313" key="2">
    <source>
        <dbReference type="EMBL" id="MCH4551214.1"/>
    </source>
</evidence>
<keyword evidence="3" id="KW-1185">Reference proteome</keyword>
<accession>A0ABS9RE38</accession>
<dbReference type="Proteomes" id="UP001156141">
    <property type="component" value="Unassembled WGS sequence"/>
</dbReference>
<dbReference type="EMBL" id="JAKVQD010000001">
    <property type="protein sequence ID" value="MCH4551214.1"/>
    <property type="molecule type" value="Genomic_DNA"/>
</dbReference>
<keyword evidence="1" id="KW-0812">Transmembrane</keyword>
<name>A0ABS9RE38_9FLAO</name>
<reference evidence="2" key="1">
    <citation type="submission" date="2022-02" db="EMBL/GenBank/DDBJ databases">
        <title>Aestuariibaculum sp., a marine bacterium isolated from sediment in Guangxi.</title>
        <authorList>
            <person name="Ying J."/>
        </authorList>
    </citation>
    <scope>NUCLEOTIDE SEQUENCE</scope>
    <source>
        <strain evidence="2">L182</strain>
    </source>
</reference>
<keyword evidence="1" id="KW-0472">Membrane</keyword>
<protein>
    <recommendedName>
        <fullName evidence="4">Bacterial Pleckstrin homology domain-containing protein</fullName>
    </recommendedName>
</protein>
<evidence type="ECO:0000256" key="1">
    <source>
        <dbReference type="SAM" id="Phobius"/>
    </source>
</evidence>
<evidence type="ECO:0000313" key="3">
    <source>
        <dbReference type="Proteomes" id="UP001156141"/>
    </source>
</evidence>
<dbReference type="RefSeq" id="WP_240571481.1">
    <property type="nucleotide sequence ID" value="NZ_CP136709.1"/>
</dbReference>
<feature type="transmembrane region" description="Helical" evidence="1">
    <location>
        <begin position="41"/>
        <end position="61"/>
    </location>
</feature>